<proteinExistence type="predicted"/>
<comment type="caution">
    <text evidence="1">The sequence shown here is derived from an EMBL/GenBank/DDBJ whole genome shotgun (WGS) entry which is preliminary data.</text>
</comment>
<name>A0ACB7PN73_9PEZI</name>
<keyword evidence="2" id="KW-1185">Reference proteome</keyword>
<reference evidence="1 2" key="1">
    <citation type="journal article" date="2021" name="Nat. Commun.">
        <title>Genetic determinants of endophytism in the Arabidopsis root mycobiome.</title>
        <authorList>
            <person name="Mesny F."/>
            <person name="Miyauchi S."/>
            <person name="Thiergart T."/>
            <person name="Pickel B."/>
            <person name="Atanasova L."/>
            <person name="Karlsson M."/>
            <person name="Huettel B."/>
            <person name="Barry K.W."/>
            <person name="Haridas S."/>
            <person name="Chen C."/>
            <person name="Bauer D."/>
            <person name="Andreopoulos W."/>
            <person name="Pangilinan J."/>
            <person name="LaButti K."/>
            <person name="Riley R."/>
            <person name="Lipzen A."/>
            <person name="Clum A."/>
            <person name="Drula E."/>
            <person name="Henrissat B."/>
            <person name="Kohler A."/>
            <person name="Grigoriev I.V."/>
            <person name="Martin F.M."/>
            <person name="Hacquard S."/>
        </authorList>
    </citation>
    <scope>NUCLEOTIDE SEQUENCE [LARGE SCALE GENOMIC DNA]</scope>
    <source>
        <strain evidence="1 2">MPI-SDFR-AT-0079</strain>
    </source>
</reference>
<sequence>MTSGETAPDDKSARAGLSDSPASSLCPDREDPGAAPSHRAHAGGKEQHVLTESSEDEIDEDTEEQQENSGSSNPEKTTSRPQSERGTSFADTNTVPRAQRRGLLARLTVIPEVEQPYKYKNKTKWTITAIVALAAAGAPMGSGIFMPALPGMSVDLNVSQTVTNLTISFYLLAMSIFPLWWSSFSETLGRRTIYIISFSLFLIFSIVSAVSVNISMLLVMRILGGGASASVQAVGAGTIADIWEPANRGRAMGIFYLGPLVGPLCSPIIGGALTQGFGWRATMWFLSIYGGVMLLMLLFCLPETLARPSPPPPTTTSTPTPTNNDATNPLQRISTTQSLKHHTATTAAHLKRFFIDPLSVVLYLRQPPVFITVYSASIAFFSLFILNISIQATFSAPPYAFAPIPLGACYLAPSLGYVLASAFGGRWIDYIMAREARRAGRYDGEGGLVFLPEDRAKENMWLAATLYPAAMVWYGWTAEKGVHFMVPSVANFGFGLGSMLVFGATTTMLTEFMPRRSSSGIALNNFVRNIFSCVGSVVAQPLIEAMGNGWLCTMVGLFALVTGNAAVWALRRYGARWREGMDKLSDQGR</sequence>
<dbReference type="EMBL" id="JAGIZQ010000001">
    <property type="protein sequence ID" value="KAH6649765.1"/>
    <property type="molecule type" value="Genomic_DNA"/>
</dbReference>
<protein>
    <submittedName>
        <fullName evidence="1">Major facilitator superfamily domain-containing protein</fullName>
    </submittedName>
</protein>
<evidence type="ECO:0000313" key="2">
    <source>
        <dbReference type="Proteomes" id="UP000724584"/>
    </source>
</evidence>
<dbReference type="Proteomes" id="UP000724584">
    <property type="component" value="Unassembled WGS sequence"/>
</dbReference>
<accession>A0ACB7PN73</accession>
<evidence type="ECO:0000313" key="1">
    <source>
        <dbReference type="EMBL" id="KAH6649765.1"/>
    </source>
</evidence>
<organism evidence="1 2">
    <name type="scientific">Chaetomium tenue</name>
    <dbReference type="NCBI Taxonomy" id="1854479"/>
    <lineage>
        <taxon>Eukaryota</taxon>
        <taxon>Fungi</taxon>
        <taxon>Dikarya</taxon>
        <taxon>Ascomycota</taxon>
        <taxon>Pezizomycotina</taxon>
        <taxon>Sordariomycetes</taxon>
        <taxon>Sordariomycetidae</taxon>
        <taxon>Sordariales</taxon>
        <taxon>Chaetomiaceae</taxon>
        <taxon>Chaetomium</taxon>
    </lineage>
</organism>
<gene>
    <name evidence="1" type="ORF">F5144DRAFT_554106</name>
</gene>